<reference evidence="1" key="2">
    <citation type="submission" date="2020-11" db="EMBL/GenBank/DDBJ databases">
        <authorList>
            <person name="McCartney M.A."/>
            <person name="Auch B."/>
            <person name="Kono T."/>
            <person name="Mallez S."/>
            <person name="Becker A."/>
            <person name="Gohl D.M."/>
            <person name="Silverstein K.A.T."/>
            <person name="Koren S."/>
            <person name="Bechman K.B."/>
            <person name="Herman A."/>
            <person name="Abrahante J.E."/>
            <person name="Garbe J."/>
        </authorList>
    </citation>
    <scope>NUCLEOTIDE SEQUENCE</scope>
    <source>
        <strain evidence="1">Duluth1</strain>
        <tissue evidence="1">Whole animal</tissue>
    </source>
</reference>
<keyword evidence="2" id="KW-1185">Reference proteome</keyword>
<protein>
    <submittedName>
        <fullName evidence="1">Uncharacterized protein</fullName>
    </submittedName>
</protein>
<accession>A0A9D4KDJ6</accession>
<proteinExistence type="predicted"/>
<name>A0A9D4KDJ6_DREPO</name>
<sequence>MDLEKLVTFESLSCSPVFVTRQSPSRNPLFVRLCHWTHRVVAIFCEFVTLESLRRCPVLLIKIISLQELLVLQGMQTAATSAYPSCKSFDRTLPSM</sequence>
<reference evidence="1" key="1">
    <citation type="journal article" date="2019" name="bioRxiv">
        <title>The Genome of the Zebra Mussel, Dreissena polymorpha: A Resource for Invasive Species Research.</title>
        <authorList>
            <person name="McCartney M.A."/>
            <person name="Auch B."/>
            <person name="Kono T."/>
            <person name="Mallez S."/>
            <person name="Zhang Y."/>
            <person name="Obille A."/>
            <person name="Becker A."/>
            <person name="Abrahante J.E."/>
            <person name="Garbe J."/>
            <person name="Badalamenti J.P."/>
            <person name="Herman A."/>
            <person name="Mangelson H."/>
            <person name="Liachko I."/>
            <person name="Sullivan S."/>
            <person name="Sone E.D."/>
            <person name="Koren S."/>
            <person name="Silverstein K.A.T."/>
            <person name="Beckman K.B."/>
            <person name="Gohl D.M."/>
        </authorList>
    </citation>
    <scope>NUCLEOTIDE SEQUENCE</scope>
    <source>
        <strain evidence="1">Duluth1</strain>
        <tissue evidence="1">Whole animal</tissue>
    </source>
</reference>
<dbReference type="Proteomes" id="UP000828390">
    <property type="component" value="Unassembled WGS sequence"/>
</dbReference>
<dbReference type="AlphaFoldDB" id="A0A9D4KDJ6"/>
<comment type="caution">
    <text evidence="1">The sequence shown here is derived from an EMBL/GenBank/DDBJ whole genome shotgun (WGS) entry which is preliminary data.</text>
</comment>
<dbReference type="EMBL" id="JAIWYP010000004">
    <property type="protein sequence ID" value="KAH3837877.1"/>
    <property type="molecule type" value="Genomic_DNA"/>
</dbReference>
<evidence type="ECO:0000313" key="1">
    <source>
        <dbReference type="EMBL" id="KAH3837877.1"/>
    </source>
</evidence>
<evidence type="ECO:0000313" key="2">
    <source>
        <dbReference type="Proteomes" id="UP000828390"/>
    </source>
</evidence>
<organism evidence="1 2">
    <name type="scientific">Dreissena polymorpha</name>
    <name type="common">Zebra mussel</name>
    <name type="synonym">Mytilus polymorpha</name>
    <dbReference type="NCBI Taxonomy" id="45954"/>
    <lineage>
        <taxon>Eukaryota</taxon>
        <taxon>Metazoa</taxon>
        <taxon>Spiralia</taxon>
        <taxon>Lophotrochozoa</taxon>
        <taxon>Mollusca</taxon>
        <taxon>Bivalvia</taxon>
        <taxon>Autobranchia</taxon>
        <taxon>Heteroconchia</taxon>
        <taxon>Euheterodonta</taxon>
        <taxon>Imparidentia</taxon>
        <taxon>Neoheterodontei</taxon>
        <taxon>Myida</taxon>
        <taxon>Dreissenoidea</taxon>
        <taxon>Dreissenidae</taxon>
        <taxon>Dreissena</taxon>
    </lineage>
</organism>
<gene>
    <name evidence="1" type="ORF">DPMN_111279</name>
</gene>